<evidence type="ECO:0000259" key="4">
    <source>
        <dbReference type="Pfam" id="PF15430"/>
    </source>
</evidence>
<dbReference type="InterPro" id="IPR053308">
    <property type="entry name" value="Vago-like"/>
</dbReference>
<evidence type="ECO:0000313" key="7">
    <source>
        <dbReference type="Proteomes" id="UP000327044"/>
    </source>
</evidence>
<evidence type="ECO:0000256" key="3">
    <source>
        <dbReference type="SAM" id="SignalP"/>
    </source>
</evidence>
<dbReference type="AlphaFoldDB" id="A0A5N4B599"/>
<keyword evidence="3" id="KW-0732">Signal</keyword>
<sequence>MRSLTFTIIVISIFGRIYPWTAIEQTDNAQSHKEYCYSNIKGVGDMKKGEVKMKFGECVKVECTEGGLMVHTGCDPVNTDCKTPDLTKFYPDCCPEKLCGAQ</sequence>
<dbReference type="PANTHER" id="PTHR39957:SF1">
    <property type="entry name" value="AT09846P1-RELATED"/>
    <property type="match status" value="1"/>
</dbReference>
<dbReference type="Proteomes" id="UP000327044">
    <property type="component" value="Unassembled WGS sequence"/>
</dbReference>
<dbReference type="EMBL" id="VVIM01000001">
    <property type="protein sequence ID" value="KAB0804772.1"/>
    <property type="molecule type" value="Genomic_DNA"/>
</dbReference>
<evidence type="ECO:0000313" key="5">
    <source>
        <dbReference type="EMBL" id="KAB0804772.1"/>
    </source>
</evidence>
<evidence type="ECO:0000256" key="1">
    <source>
        <dbReference type="ARBA" id="ARBA00004613"/>
    </source>
</evidence>
<dbReference type="PANTHER" id="PTHR39957">
    <property type="entry name" value="AT09846P1-RELATED"/>
    <property type="match status" value="1"/>
</dbReference>
<comment type="subcellular location">
    <subcellularLocation>
        <location evidence="1">Secreted</location>
    </subcellularLocation>
</comment>
<comment type="caution">
    <text evidence="5">The sequence shown here is derived from an EMBL/GenBank/DDBJ whole genome shotgun (WGS) entry which is preliminary data.</text>
</comment>
<accession>A0A5N4B599</accession>
<evidence type="ECO:0000256" key="2">
    <source>
        <dbReference type="ARBA" id="ARBA00022525"/>
    </source>
</evidence>
<feature type="chain" id="PRO_5033857006" description="Single domain-containing protein" evidence="3">
    <location>
        <begin position="23"/>
        <end position="102"/>
    </location>
</feature>
<dbReference type="InParanoid" id="A0A5N4B599"/>
<reference evidence="5" key="2">
    <citation type="submission" date="2019-08" db="EMBL/GenBank/DDBJ databases">
        <authorList>
            <consortium name="Photinus pyralis genome working group"/>
            <person name="Fallon T.R."/>
            <person name="Sander Lower S.E."/>
            <person name="Weng J.-K."/>
        </authorList>
    </citation>
    <scope>NUCLEOTIDE SEQUENCE</scope>
    <source>
        <strain evidence="5">1611_PpyrPB1</strain>
        <tissue evidence="5">Whole body</tissue>
    </source>
</reference>
<reference evidence="5 7" key="1">
    <citation type="journal article" date="2018" name="Elife">
        <title>Firefly genomes illuminate parallel origins of bioluminescence in beetles.</title>
        <authorList>
            <person name="Fallon T.R."/>
            <person name="Lower S.E."/>
            <person name="Chang C.H."/>
            <person name="Bessho-Uehara M."/>
            <person name="Martin G.J."/>
            <person name="Bewick A.J."/>
            <person name="Behringer M."/>
            <person name="Debat H.J."/>
            <person name="Wong I."/>
            <person name="Day J.C."/>
            <person name="Suvorov A."/>
            <person name="Silva C.J."/>
            <person name="Stanger-Hall K.F."/>
            <person name="Hall D.W."/>
            <person name="Schmitz R.J."/>
            <person name="Nelson D.R."/>
            <person name="Lewis S.M."/>
            <person name="Shigenobu S."/>
            <person name="Bybee S.M."/>
            <person name="Larracuente A.M."/>
            <person name="Oba Y."/>
            <person name="Weng J.K."/>
        </authorList>
    </citation>
    <scope>NUCLEOTIDE SEQUENCE [LARGE SCALE GENOMIC DNA]</scope>
    <source>
        <strain evidence="5">1611_PpyrPB1</strain>
        <tissue evidence="5">Whole body</tissue>
    </source>
</reference>
<dbReference type="OrthoDB" id="6674808at2759"/>
<evidence type="ECO:0000313" key="6">
    <source>
        <dbReference type="EMBL" id="KAB0804774.1"/>
    </source>
</evidence>
<name>A0A5N4B599_PHOPY</name>
<organism evidence="5 7">
    <name type="scientific">Photinus pyralis</name>
    <name type="common">Common eastern firefly</name>
    <name type="synonym">Lampyris pyralis</name>
    <dbReference type="NCBI Taxonomy" id="7054"/>
    <lineage>
        <taxon>Eukaryota</taxon>
        <taxon>Metazoa</taxon>
        <taxon>Ecdysozoa</taxon>
        <taxon>Arthropoda</taxon>
        <taxon>Hexapoda</taxon>
        <taxon>Insecta</taxon>
        <taxon>Pterygota</taxon>
        <taxon>Neoptera</taxon>
        <taxon>Endopterygota</taxon>
        <taxon>Coleoptera</taxon>
        <taxon>Polyphaga</taxon>
        <taxon>Elateriformia</taxon>
        <taxon>Elateroidea</taxon>
        <taxon>Lampyridae</taxon>
        <taxon>Lampyrinae</taxon>
        <taxon>Photinus</taxon>
    </lineage>
</organism>
<dbReference type="GO" id="GO:0005576">
    <property type="term" value="C:extracellular region"/>
    <property type="evidence" value="ECO:0007669"/>
    <property type="project" value="UniProtKB-SubCell"/>
</dbReference>
<protein>
    <recommendedName>
        <fullName evidence="4">Single domain-containing protein</fullName>
    </recommendedName>
</protein>
<proteinExistence type="predicted"/>
<dbReference type="EMBL" id="VVIM01000001">
    <property type="protein sequence ID" value="KAB0804774.1"/>
    <property type="molecule type" value="Genomic_DNA"/>
</dbReference>
<gene>
    <name evidence="5" type="ORF">PPYR_01742</name>
    <name evidence="6" type="ORF">PPYR_01744</name>
</gene>
<keyword evidence="2" id="KW-0964">Secreted</keyword>
<dbReference type="Pfam" id="PF15430">
    <property type="entry name" value="SVWC"/>
    <property type="match status" value="1"/>
</dbReference>
<feature type="domain" description="Single" evidence="4">
    <location>
        <begin position="45"/>
        <end position="97"/>
    </location>
</feature>
<feature type="signal peptide" evidence="3">
    <location>
        <begin position="1"/>
        <end position="22"/>
    </location>
</feature>
<dbReference type="InterPro" id="IPR029277">
    <property type="entry name" value="SVWC_dom"/>
</dbReference>
<keyword evidence="7" id="KW-1185">Reference proteome</keyword>
<dbReference type="FunCoup" id="A0A5N4B599">
    <property type="interactions" value="61"/>
</dbReference>